<evidence type="ECO:0000313" key="2">
    <source>
        <dbReference type="Proteomes" id="UP000106699"/>
    </source>
</evidence>
<dbReference type="RefSeq" id="YP_073591.1">
    <property type="nucleotide sequence ID" value="NC_005902.1"/>
</dbReference>
<evidence type="ECO:0000313" key="1">
    <source>
        <dbReference type="EMBL" id="AAU10930.1"/>
    </source>
</evidence>
<sequence length="40" mass="4863">MLKPVNLILSDYKIRNHCCVKYILINDQYVFITIYLLKIF</sequence>
<dbReference type="GeneID" id="2978998"/>
<dbReference type="Proteomes" id="UP000106699">
    <property type="component" value="Segment"/>
</dbReference>
<protein>
    <submittedName>
        <fullName evidence="1">Uncharacterized protein</fullName>
    </submittedName>
</protein>
<dbReference type="KEGG" id="vg:2978998"/>
<reference evidence="1 2" key="1">
    <citation type="journal article" date="2004" name="J. Virol.">
        <title>Complete genome sequence of lymphocystis disease virus isolated from China.</title>
        <authorList>
            <person name="Zhang Q.Y."/>
            <person name="Xiao F."/>
            <person name="Xie J."/>
            <person name="Li Z.Q."/>
            <person name="Gui J.F."/>
        </authorList>
    </citation>
    <scope>NUCLEOTIDE SEQUENCE [LARGE SCALE GENOMIC DNA]</scope>
</reference>
<proteinExistence type="predicted"/>
<name>Q678C7_9VIRU</name>
<accession>Q678C7</accession>
<organism evidence="1 2">
    <name type="scientific">lymphocystis disease virus-China</name>
    <dbReference type="NCBI Taxonomy" id="256729"/>
    <lineage>
        <taxon>Viruses</taxon>
        <taxon>Varidnaviria</taxon>
        <taxon>Bamfordvirae</taxon>
        <taxon>Nucleocytoviricota</taxon>
        <taxon>Megaviricetes</taxon>
        <taxon>Pimascovirales</taxon>
        <taxon>Pimascovirales incertae sedis</taxon>
        <taxon>Iridoviridae</taxon>
        <taxon>Alphairidovirinae</taxon>
        <taxon>Lymphocystivirus</taxon>
        <taxon>Lymphocystivirus paralichthys1</taxon>
        <taxon>Lymphocystis disease virus 2</taxon>
    </lineage>
</organism>
<keyword evidence="2" id="KW-1185">Reference proteome</keyword>
<dbReference type="EMBL" id="AY380826">
    <property type="protein sequence ID" value="AAU10930.1"/>
    <property type="molecule type" value="Genomic_DNA"/>
</dbReference>